<evidence type="ECO:0008006" key="6">
    <source>
        <dbReference type="Google" id="ProtNLM"/>
    </source>
</evidence>
<dbReference type="EMBL" id="HG739091">
    <property type="protein sequence ID" value="CDP01579.1"/>
    <property type="molecule type" value="Genomic_DNA"/>
</dbReference>
<dbReference type="CDD" id="cd03784">
    <property type="entry name" value="GT1_Gtf-like"/>
    <property type="match status" value="1"/>
</dbReference>
<dbReference type="PANTHER" id="PTHR48045:SF20">
    <property type="entry name" value="UDP-RHAMNOSE:RHAMNOSYLTRANSFERASE 1"/>
    <property type="match status" value="1"/>
</dbReference>
<name>A0A068U069_COFCA</name>
<dbReference type="SUPFAM" id="SSF53756">
    <property type="entry name" value="UDP-Glycosyltransferase/glycogen phosphorylase"/>
    <property type="match status" value="1"/>
</dbReference>
<dbReference type="PANTHER" id="PTHR48045">
    <property type="entry name" value="UDP-GLYCOSYLTRANSFERASE 72B1"/>
    <property type="match status" value="1"/>
</dbReference>
<evidence type="ECO:0000313" key="4">
    <source>
        <dbReference type="EMBL" id="CDP01579.1"/>
    </source>
</evidence>
<evidence type="ECO:0000256" key="3">
    <source>
        <dbReference type="SAM" id="MobiDB-lite"/>
    </source>
</evidence>
<dbReference type="GO" id="GO:0008194">
    <property type="term" value="F:UDP-glycosyltransferase activity"/>
    <property type="evidence" value="ECO:0007669"/>
    <property type="project" value="InterPro"/>
</dbReference>
<feature type="region of interest" description="Disordered" evidence="3">
    <location>
        <begin position="21"/>
        <end position="41"/>
    </location>
</feature>
<dbReference type="PhylomeDB" id="A0A068U069"/>
<evidence type="ECO:0000313" key="5">
    <source>
        <dbReference type="Proteomes" id="UP000295252"/>
    </source>
</evidence>
<evidence type="ECO:0000256" key="2">
    <source>
        <dbReference type="ARBA" id="ARBA00022679"/>
    </source>
</evidence>
<dbReference type="AlphaFoldDB" id="A0A068U069"/>
<reference evidence="5" key="1">
    <citation type="journal article" date="2014" name="Science">
        <title>The coffee genome provides insight into the convergent evolution of caffeine biosynthesis.</title>
        <authorList>
            <person name="Denoeud F."/>
            <person name="Carretero-Paulet L."/>
            <person name="Dereeper A."/>
            <person name="Droc G."/>
            <person name="Guyot R."/>
            <person name="Pietrella M."/>
            <person name="Zheng C."/>
            <person name="Alberti A."/>
            <person name="Anthony F."/>
            <person name="Aprea G."/>
            <person name="Aury J.M."/>
            <person name="Bento P."/>
            <person name="Bernard M."/>
            <person name="Bocs S."/>
            <person name="Campa C."/>
            <person name="Cenci A."/>
            <person name="Combes M.C."/>
            <person name="Crouzillat D."/>
            <person name="Da Silva C."/>
            <person name="Daddiego L."/>
            <person name="De Bellis F."/>
            <person name="Dussert S."/>
            <person name="Garsmeur O."/>
            <person name="Gayraud T."/>
            <person name="Guignon V."/>
            <person name="Jahn K."/>
            <person name="Jamilloux V."/>
            <person name="Joet T."/>
            <person name="Labadie K."/>
            <person name="Lan T."/>
            <person name="Leclercq J."/>
            <person name="Lepelley M."/>
            <person name="Leroy T."/>
            <person name="Li L.T."/>
            <person name="Librado P."/>
            <person name="Lopez L."/>
            <person name="Munoz A."/>
            <person name="Noel B."/>
            <person name="Pallavicini A."/>
            <person name="Perrotta G."/>
            <person name="Poncet V."/>
            <person name="Pot D."/>
            <person name="Priyono X."/>
            <person name="Rigoreau M."/>
            <person name="Rouard M."/>
            <person name="Rozas J."/>
            <person name="Tranchant-Dubreuil C."/>
            <person name="VanBuren R."/>
            <person name="Zhang Q."/>
            <person name="Andrade A.C."/>
            <person name="Argout X."/>
            <person name="Bertrand B."/>
            <person name="de Kochko A."/>
            <person name="Graziosi G."/>
            <person name="Henry R.J."/>
            <person name="Jayarama X."/>
            <person name="Ming R."/>
            <person name="Nagai C."/>
            <person name="Rounsley S."/>
            <person name="Sankoff D."/>
            <person name="Giuliano G."/>
            <person name="Albert V.A."/>
            <person name="Wincker P."/>
            <person name="Lashermes P."/>
        </authorList>
    </citation>
    <scope>NUCLEOTIDE SEQUENCE [LARGE SCALE GENOMIC DNA]</scope>
    <source>
        <strain evidence="5">cv. DH200-94</strain>
    </source>
</reference>
<dbReference type="FunFam" id="3.40.50.2000:FF:000037">
    <property type="entry name" value="Glycosyltransferase"/>
    <property type="match status" value="1"/>
</dbReference>
<dbReference type="Pfam" id="PF00201">
    <property type="entry name" value="UDPGT"/>
    <property type="match status" value="1"/>
</dbReference>
<keyword evidence="2" id="KW-0808">Transferase</keyword>
<keyword evidence="5" id="KW-1185">Reference proteome</keyword>
<dbReference type="OMA" id="CHEAEWI"/>
<dbReference type="Gramene" id="CDP01579">
    <property type="protein sequence ID" value="CDP01579"/>
    <property type="gene ID" value="GSCOC_T00036674001"/>
</dbReference>
<protein>
    <recommendedName>
        <fullName evidence="6">UDP-glycosyltransferases domain-containing protein</fullName>
    </recommendedName>
</protein>
<dbReference type="Gene3D" id="3.40.50.2000">
    <property type="entry name" value="Glycogen Phosphorylase B"/>
    <property type="match status" value="1"/>
</dbReference>
<dbReference type="InParanoid" id="A0A068U069"/>
<dbReference type="Proteomes" id="UP000295252">
    <property type="component" value="Chromosome IX"/>
</dbReference>
<dbReference type="OrthoDB" id="5835829at2759"/>
<dbReference type="InterPro" id="IPR002213">
    <property type="entry name" value="UDP_glucos_trans"/>
</dbReference>
<gene>
    <name evidence="4" type="ORF">GSCOC_T00036674001</name>
</gene>
<accession>A0A068U069</accession>
<sequence length="324" mass="35641">MAELGLGPEPRATVLGRIVTRAPEGSGDHPTEIGGDPPRRGIRAILGKSPNVRRSDSRTGINGNVHHLHKVRSLLDKYSRLFYFPFGTGSSISAPSSLVQLGPGKLSASSISNDGNDSWDSIREWLDVRNKGSVLYVALGSEVSLSQTDVTELALGLELSRVPFFCALRKPSGSTESIQVPDGLEERVKGRGIVWKGWAPQLNILSHDSLGGFLTHCGWSSRIEGHVFGHPLVMLPFLVDQGLNARVMEDRKVGTEIPRNEHTRDSVAESGRLIMVENEGKIFREKAKEMSGIFGDRELHDGYIQKFIDYLENNRHNPMAGFCH</sequence>
<comment type="similarity">
    <text evidence="1">Belongs to the UDP-glycosyltransferase family.</text>
</comment>
<proteinExistence type="inferred from homology"/>
<evidence type="ECO:0000256" key="1">
    <source>
        <dbReference type="ARBA" id="ARBA00009995"/>
    </source>
</evidence>
<organism evidence="4 5">
    <name type="scientific">Coffea canephora</name>
    <name type="common">Robusta coffee</name>
    <dbReference type="NCBI Taxonomy" id="49390"/>
    <lineage>
        <taxon>Eukaryota</taxon>
        <taxon>Viridiplantae</taxon>
        <taxon>Streptophyta</taxon>
        <taxon>Embryophyta</taxon>
        <taxon>Tracheophyta</taxon>
        <taxon>Spermatophyta</taxon>
        <taxon>Magnoliopsida</taxon>
        <taxon>eudicotyledons</taxon>
        <taxon>Gunneridae</taxon>
        <taxon>Pentapetalae</taxon>
        <taxon>asterids</taxon>
        <taxon>lamiids</taxon>
        <taxon>Gentianales</taxon>
        <taxon>Rubiaceae</taxon>
        <taxon>Ixoroideae</taxon>
        <taxon>Gardenieae complex</taxon>
        <taxon>Bertiereae - Coffeeae clade</taxon>
        <taxon>Coffeeae</taxon>
        <taxon>Coffea</taxon>
    </lineage>
</organism>